<keyword evidence="1 2" id="KW-0238">DNA-binding</keyword>
<organism evidence="5">
    <name type="scientific">Entomoneis paludosa</name>
    <dbReference type="NCBI Taxonomy" id="265537"/>
    <lineage>
        <taxon>Eukaryota</taxon>
        <taxon>Sar</taxon>
        <taxon>Stramenopiles</taxon>
        <taxon>Ochrophyta</taxon>
        <taxon>Bacillariophyta</taxon>
        <taxon>Bacillariophyceae</taxon>
        <taxon>Bacillariophycidae</taxon>
        <taxon>Entomoneidaceae</taxon>
        <taxon>Entomoneis</taxon>
    </lineage>
</organism>
<feature type="region of interest" description="Disordered" evidence="3">
    <location>
        <begin position="148"/>
        <end position="189"/>
    </location>
</feature>
<reference evidence="5" key="1">
    <citation type="submission" date="2021-01" db="EMBL/GenBank/DDBJ databases">
        <authorList>
            <person name="Corre E."/>
            <person name="Pelletier E."/>
            <person name="Niang G."/>
            <person name="Scheremetjew M."/>
            <person name="Finn R."/>
            <person name="Kale V."/>
            <person name="Holt S."/>
            <person name="Cochrane G."/>
            <person name="Meng A."/>
            <person name="Brown T."/>
            <person name="Cohen L."/>
        </authorList>
    </citation>
    <scope>NUCLEOTIDE SEQUENCE</scope>
    <source>
        <strain evidence="5">CCMP125</strain>
    </source>
</reference>
<proteinExistence type="predicted"/>
<dbReference type="SUPFAM" id="SSF47095">
    <property type="entry name" value="HMG-box"/>
    <property type="match status" value="1"/>
</dbReference>
<keyword evidence="2" id="KW-0539">Nucleus</keyword>
<dbReference type="Pfam" id="PF09011">
    <property type="entry name" value="HMG_box_2"/>
    <property type="match status" value="1"/>
</dbReference>
<dbReference type="PANTHER" id="PTHR48112">
    <property type="entry name" value="HIGH MOBILITY GROUP PROTEIN DSP1"/>
    <property type="match status" value="1"/>
</dbReference>
<dbReference type="GO" id="GO:0003677">
    <property type="term" value="F:DNA binding"/>
    <property type="evidence" value="ECO:0007669"/>
    <property type="project" value="UniProtKB-UniRule"/>
</dbReference>
<dbReference type="EMBL" id="HBHT01004076">
    <property type="protein sequence ID" value="CAD9945283.1"/>
    <property type="molecule type" value="Transcribed_RNA"/>
</dbReference>
<feature type="compositionally biased region" description="Acidic residues" evidence="3">
    <location>
        <begin position="45"/>
        <end position="54"/>
    </location>
</feature>
<dbReference type="Gene3D" id="1.10.30.10">
    <property type="entry name" value="High mobility group box domain"/>
    <property type="match status" value="1"/>
</dbReference>
<feature type="region of interest" description="Disordered" evidence="3">
    <location>
        <begin position="1"/>
        <end position="91"/>
    </location>
</feature>
<gene>
    <name evidence="5" type="ORF">APAL1065_LOCUS2715</name>
</gene>
<feature type="compositionally biased region" description="Polar residues" evidence="3">
    <location>
        <begin position="1"/>
        <end position="21"/>
    </location>
</feature>
<name>A0A7S2VBS3_9STRA</name>
<evidence type="ECO:0000256" key="1">
    <source>
        <dbReference type="ARBA" id="ARBA00023125"/>
    </source>
</evidence>
<evidence type="ECO:0000259" key="4">
    <source>
        <dbReference type="PROSITE" id="PS50118"/>
    </source>
</evidence>
<dbReference type="PROSITE" id="PS50118">
    <property type="entry name" value="HMG_BOX_2"/>
    <property type="match status" value="1"/>
</dbReference>
<dbReference type="SMART" id="SM00398">
    <property type="entry name" value="HMG"/>
    <property type="match status" value="1"/>
</dbReference>
<dbReference type="InterPro" id="IPR036910">
    <property type="entry name" value="HMG_box_dom_sf"/>
</dbReference>
<sequence>MESSNNQTDAQANTVNQNGIVNQDDPAQHNGNGRVSSRGRRASVDEDPLFDQEVAELFNKDSSGQDDAAGIKRPAPSPQVHQAFQHVQDQTSQMQQISLQLQQLQQLQQQQEQQRQQEQHLSQLLGNPNSQDTNTPVTLADVARLVAGQQQQQNQGQLQQQQAGRPLPLPTRGGAADEDEEDDEVAKPKRSLSAYNLFFQTERKKLLKTLPVKGKKPRKSHGKIGFADMARTIAAKWKKITPDEKSEYDRLAALDKQRYKSQMVVYQQNKSDMYRANSAGSFAYLGQQARSNPSQQQPQATANHQWPGTSNTPSSSVLGGQLQTEFLLGRQQVTQAAAPSSVLRRQASGQSLASNVSLSSNTLQSMAKSSHSANSLSQALARARNNAQGAGTANASFHQTGFGIGGSQSATMPSPLSRSISRNFSSGVNLQALAAQQQQQQAAVNAPAFSRSTSRNFSSTNLQGFSSIGSLQNLSRSANNSNANLGQITGVSGPSNMSNQSWEPVNVFNNSAPPTDNESLSHLLNMLHGQGATGI</sequence>
<feature type="region of interest" description="Disordered" evidence="3">
    <location>
        <begin position="288"/>
        <end position="318"/>
    </location>
</feature>
<feature type="DNA-binding region" description="HMG box" evidence="2">
    <location>
        <begin position="188"/>
        <end position="267"/>
    </location>
</feature>
<dbReference type="InterPro" id="IPR050342">
    <property type="entry name" value="HMGB"/>
</dbReference>
<evidence type="ECO:0000256" key="2">
    <source>
        <dbReference type="PROSITE-ProRule" id="PRU00267"/>
    </source>
</evidence>
<evidence type="ECO:0000313" key="5">
    <source>
        <dbReference type="EMBL" id="CAD9945283.1"/>
    </source>
</evidence>
<dbReference type="InterPro" id="IPR009071">
    <property type="entry name" value="HMG_box_dom"/>
</dbReference>
<feature type="compositionally biased region" description="Low complexity" evidence="3">
    <location>
        <begin position="149"/>
        <end position="162"/>
    </location>
</feature>
<evidence type="ECO:0000256" key="3">
    <source>
        <dbReference type="SAM" id="MobiDB-lite"/>
    </source>
</evidence>
<feature type="domain" description="HMG box" evidence="4">
    <location>
        <begin position="188"/>
        <end position="267"/>
    </location>
</feature>
<dbReference type="PANTHER" id="PTHR48112:SF15">
    <property type="entry name" value="HMG BOX DOMAIN-CONTAINING PROTEIN"/>
    <property type="match status" value="1"/>
</dbReference>
<accession>A0A7S2VBS3</accession>
<dbReference type="AlphaFoldDB" id="A0A7S2VBS3"/>
<protein>
    <recommendedName>
        <fullName evidence="4">HMG box domain-containing protein</fullName>
    </recommendedName>
</protein>
<dbReference type="GO" id="GO:0005634">
    <property type="term" value="C:nucleus"/>
    <property type="evidence" value="ECO:0007669"/>
    <property type="project" value="UniProtKB-UniRule"/>
</dbReference>